<organism evidence="3 4">
    <name type="scientific">Podospora didyma</name>
    <dbReference type="NCBI Taxonomy" id="330526"/>
    <lineage>
        <taxon>Eukaryota</taxon>
        <taxon>Fungi</taxon>
        <taxon>Dikarya</taxon>
        <taxon>Ascomycota</taxon>
        <taxon>Pezizomycotina</taxon>
        <taxon>Sordariomycetes</taxon>
        <taxon>Sordariomycetidae</taxon>
        <taxon>Sordariales</taxon>
        <taxon>Podosporaceae</taxon>
        <taxon>Podospora</taxon>
    </lineage>
</organism>
<dbReference type="Proteomes" id="UP001285441">
    <property type="component" value="Unassembled WGS sequence"/>
</dbReference>
<feature type="transmembrane region" description="Helical" evidence="2">
    <location>
        <begin position="83"/>
        <end position="106"/>
    </location>
</feature>
<comment type="caution">
    <text evidence="3">The sequence shown here is derived from an EMBL/GenBank/DDBJ whole genome shotgun (WGS) entry which is preliminary data.</text>
</comment>
<evidence type="ECO:0000256" key="1">
    <source>
        <dbReference type="SAM" id="MobiDB-lite"/>
    </source>
</evidence>
<gene>
    <name evidence="3" type="ORF">B0H63DRAFT_469200</name>
</gene>
<reference evidence="3" key="1">
    <citation type="journal article" date="2023" name="Mol. Phylogenet. Evol.">
        <title>Genome-scale phylogeny and comparative genomics of the fungal order Sordariales.</title>
        <authorList>
            <person name="Hensen N."/>
            <person name="Bonometti L."/>
            <person name="Westerberg I."/>
            <person name="Brannstrom I.O."/>
            <person name="Guillou S."/>
            <person name="Cros-Aarteil S."/>
            <person name="Calhoun S."/>
            <person name="Haridas S."/>
            <person name="Kuo A."/>
            <person name="Mondo S."/>
            <person name="Pangilinan J."/>
            <person name="Riley R."/>
            <person name="LaButti K."/>
            <person name="Andreopoulos B."/>
            <person name="Lipzen A."/>
            <person name="Chen C."/>
            <person name="Yan M."/>
            <person name="Daum C."/>
            <person name="Ng V."/>
            <person name="Clum A."/>
            <person name="Steindorff A."/>
            <person name="Ohm R.A."/>
            <person name="Martin F."/>
            <person name="Silar P."/>
            <person name="Natvig D.O."/>
            <person name="Lalanne C."/>
            <person name="Gautier V."/>
            <person name="Ament-Velasquez S.L."/>
            <person name="Kruys A."/>
            <person name="Hutchinson M.I."/>
            <person name="Powell A.J."/>
            <person name="Barry K."/>
            <person name="Miller A.N."/>
            <person name="Grigoriev I.V."/>
            <person name="Debuchy R."/>
            <person name="Gladieux P."/>
            <person name="Hiltunen Thoren M."/>
            <person name="Johannesson H."/>
        </authorList>
    </citation>
    <scope>NUCLEOTIDE SEQUENCE</scope>
    <source>
        <strain evidence="3">CBS 232.78</strain>
    </source>
</reference>
<keyword evidence="2" id="KW-0812">Transmembrane</keyword>
<proteinExistence type="predicted"/>
<dbReference type="AlphaFoldDB" id="A0AAE0NT25"/>
<accession>A0AAE0NT25</accession>
<keyword evidence="4" id="KW-1185">Reference proteome</keyword>
<evidence type="ECO:0000313" key="4">
    <source>
        <dbReference type="Proteomes" id="UP001285441"/>
    </source>
</evidence>
<feature type="compositionally biased region" description="Basic and acidic residues" evidence="1">
    <location>
        <begin position="11"/>
        <end position="21"/>
    </location>
</feature>
<evidence type="ECO:0000313" key="3">
    <source>
        <dbReference type="EMBL" id="KAK3387110.1"/>
    </source>
</evidence>
<feature type="transmembrane region" description="Helical" evidence="2">
    <location>
        <begin position="55"/>
        <end position="77"/>
    </location>
</feature>
<evidence type="ECO:0000256" key="2">
    <source>
        <dbReference type="SAM" id="Phobius"/>
    </source>
</evidence>
<dbReference type="EMBL" id="JAULSW010000003">
    <property type="protein sequence ID" value="KAK3387110.1"/>
    <property type="molecule type" value="Genomic_DNA"/>
</dbReference>
<feature type="region of interest" description="Disordered" evidence="1">
    <location>
        <begin position="1"/>
        <end position="34"/>
    </location>
</feature>
<keyword evidence="2" id="KW-1133">Transmembrane helix</keyword>
<reference evidence="3" key="2">
    <citation type="submission" date="2023-06" db="EMBL/GenBank/DDBJ databases">
        <authorList>
            <consortium name="Lawrence Berkeley National Laboratory"/>
            <person name="Haridas S."/>
            <person name="Hensen N."/>
            <person name="Bonometti L."/>
            <person name="Westerberg I."/>
            <person name="Brannstrom I.O."/>
            <person name="Guillou S."/>
            <person name="Cros-Aarteil S."/>
            <person name="Calhoun S."/>
            <person name="Kuo A."/>
            <person name="Mondo S."/>
            <person name="Pangilinan J."/>
            <person name="Riley R."/>
            <person name="LaButti K."/>
            <person name="Andreopoulos B."/>
            <person name="Lipzen A."/>
            <person name="Chen C."/>
            <person name="Yanf M."/>
            <person name="Daum C."/>
            <person name="Ng V."/>
            <person name="Clum A."/>
            <person name="Steindorff A."/>
            <person name="Ohm R."/>
            <person name="Martin F."/>
            <person name="Silar P."/>
            <person name="Natvig D."/>
            <person name="Lalanne C."/>
            <person name="Gautier V."/>
            <person name="Ament-velasquez S.L."/>
            <person name="Kruys A."/>
            <person name="Hutchinson M.I."/>
            <person name="Powell A.J."/>
            <person name="Barry K."/>
            <person name="Miller A.N."/>
            <person name="Grigoriev I.V."/>
            <person name="Debuchy R."/>
            <person name="Gladieux P."/>
            <person name="Thoren M.H."/>
            <person name="Johannesson H."/>
        </authorList>
    </citation>
    <scope>NUCLEOTIDE SEQUENCE</scope>
    <source>
        <strain evidence="3">CBS 232.78</strain>
    </source>
</reference>
<keyword evidence="2" id="KW-0472">Membrane</keyword>
<name>A0AAE0NT25_9PEZI</name>
<protein>
    <submittedName>
        <fullName evidence="3">Uncharacterized protein</fullName>
    </submittedName>
</protein>
<sequence>MKAEVSTARKQGMEATRKECEPATEGAKSRTTRSMDGLGDCEIVIRKGFIRGYNLPHGIGLVGGGVCVLYLGCLLFISNGIVALFTVGCSIFLGDVLLQGGIHFGAEQVCSC</sequence>